<dbReference type="GO" id="GO:0006313">
    <property type="term" value="P:DNA transposition"/>
    <property type="evidence" value="ECO:0007669"/>
    <property type="project" value="InterPro"/>
</dbReference>
<dbReference type="Pfam" id="PF01526">
    <property type="entry name" value="DDE_Tnp_Tn3"/>
    <property type="match status" value="2"/>
</dbReference>
<evidence type="ECO:0008006" key="5">
    <source>
        <dbReference type="Google" id="ProtNLM"/>
    </source>
</evidence>
<protein>
    <recommendedName>
        <fullName evidence="5">Aminoglycoside phosphotransferase domain-containing protein</fullName>
    </recommendedName>
</protein>
<name>A0A8J3Y1H0_9ACTN</name>
<dbReference type="InterPro" id="IPR011009">
    <property type="entry name" value="Kinase-like_dom_sf"/>
</dbReference>
<accession>A0A8J3Y1H0</accession>
<comment type="caution">
    <text evidence="3">The sequence shown here is derived from an EMBL/GenBank/DDBJ whole genome shotgun (WGS) entry which is preliminary data.</text>
</comment>
<feature type="domain" description="Tn3 transposase DDE" evidence="1">
    <location>
        <begin position="45"/>
        <end position="113"/>
    </location>
</feature>
<keyword evidence="4" id="KW-1185">Reference proteome</keyword>
<proteinExistence type="predicted"/>
<evidence type="ECO:0000313" key="3">
    <source>
        <dbReference type="EMBL" id="GII59064.1"/>
    </source>
</evidence>
<dbReference type="GO" id="GO:0004803">
    <property type="term" value="F:transposase activity"/>
    <property type="evidence" value="ECO:0007669"/>
    <property type="project" value="InterPro"/>
</dbReference>
<feature type="domain" description="Aminoglycoside phosphotransferase" evidence="2">
    <location>
        <begin position="172"/>
        <end position="363"/>
    </location>
</feature>
<organism evidence="3 4">
    <name type="scientific">Planotetraspora thailandica</name>
    <dbReference type="NCBI Taxonomy" id="487172"/>
    <lineage>
        <taxon>Bacteria</taxon>
        <taxon>Bacillati</taxon>
        <taxon>Actinomycetota</taxon>
        <taxon>Actinomycetes</taxon>
        <taxon>Streptosporangiales</taxon>
        <taxon>Streptosporangiaceae</taxon>
        <taxon>Planotetraspora</taxon>
    </lineage>
</organism>
<evidence type="ECO:0000259" key="1">
    <source>
        <dbReference type="Pfam" id="PF01526"/>
    </source>
</evidence>
<gene>
    <name evidence="3" type="ORF">Pth03_74530</name>
</gene>
<evidence type="ECO:0000313" key="4">
    <source>
        <dbReference type="Proteomes" id="UP000605992"/>
    </source>
</evidence>
<reference evidence="3" key="1">
    <citation type="submission" date="2021-01" db="EMBL/GenBank/DDBJ databases">
        <title>Whole genome shotgun sequence of Planotetraspora thailandica NBRC 104271.</title>
        <authorList>
            <person name="Komaki H."/>
            <person name="Tamura T."/>
        </authorList>
    </citation>
    <scope>NUCLEOTIDE SEQUENCE</scope>
    <source>
        <strain evidence="3">NBRC 104271</strain>
    </source>
</reference>
<dbReference type="InterPro" id="IPR002575">
    <property type="entry name" value="Aminoglycoside_PTrfase"/>
</dbReference>
<dbReference type="Proteomes" id="UP000605992">
    <property type="component" value="Unassembled WGS sequence"/>
</dbReference>
<dbReference type="AlphaFoldDB" id="A0A8J3Y1H0"/>
<dbReference type="SUPFAM" id="SSF56112">
    <property type="entry name" value="Protein kinase-like (PK-like)"/>
    <property type="match status" value="1"/>
</dbReference>
<sequence>MNATEWGCRSGAIKLTKIEAADELRNLRKIKNEVGRRWGSVPLIDMLKEAVLRTGSLNAVTSVVGGSNLKPEVLAERLMLTIYGYGTNTGIRAVASGGHAHSEDDIRYVRRRFWVIKYATAIKQGTASTEAILRRFTESASHPTYQAMLEAGHAQKTIFPYKITSGPGQGSTPTGRDGDLGSAARLGLMTRFLPAPRLPGRVLRGQHVTAEQATAMAAALTRLHQAIPTPVVEAVEPAAWGPAAAVAKARTWADKQPNLGDTPAAHQAYRAGAVWLATTAPDKLTADPLPPVLGLSDGNHANYLWDDHDHQVRIIDWEDSGRSDRAFELAEVCEHISGVDGTLDAEQLLAAMELTRQERERVRDFRRLLALGWFLMLGPDGPFAARNPAGTLERQARRVLHLLA</sequence>
<evidence type="ECO:0000259" key="2">
    <source>
        <dbReference type="Pfam" id="PF01636"/>
    </source>
</evidence>
<dbReference type="Pfam" id="PF01636">
    <property type="entry name" value="APH"/>
    <property type="match status" value="1"/>
</dbReference>
<dbReference type="Gene3D" id="3.90.1200.10">
    <property type="match status" value="1"/>
</dbReference>
<dbReference type="InterPro" id="IPR002513">
    <property type="entry name" value="Tn3_Tnp_DDE_dom"/>
</dbReference>
<dbReference type="EMBL" id="BOOR01000077">
    <property type="protein sequence ID" value="GII59064.1"/>
    <property type="molecule type" value="Genomic_DNA"/>
</dbReference>
<feature type="domain" description="Tn3 transposase DDE" evidence="1">
    <location>
        <begin position="116"/>
        <end position="159"/>
    </location>
</feature>